<accession>A0A4Q0UAF4</accession>
<reference evidence="2" key="2">
    <citation type="submission" date="2021-09" db="EMBL/GenBank/DDBJ databases">
        <authorList>
            <person name="Gilroy R."/>
        </authorList>
    </citation>
    <scope>NUCLEOTIDE SEQUENCE</scope>
    <source>
        <strain evidence="2">4100</strain>
    </source>
</reference>
<name>A0A4Q0UAF4_9BACT</name>
<protein>
    <submittedName>
        <fullName evidence="2">DUF6249 domain-containing protein</fullName>
    </submittedName>
</protein>
<comment type="caution">
    <text evidence="2">The sequence shown here is derived from an EMBL/GenBank/DDBJ whole genome shotgun (WGS) entry which is preliminary data.</text>
</comment>
<dbReference type="EMBL" id="DYXT01000028">
    <property type="protein sequence ID" value="HJE39106.1"/>
    <property type="molecule type" value="Genomic_DNA"/>
</dbReference>
<reference evidence="2" key="1">
    <citation type="journal article" date="2021" name="PeerJ">
        <title>Extensive microbial diversity within the chicken gut microbiome revealed by metagenomics and culture.</title>
        <authorList>
            <person name="Gilroy R."/>
            <person name="Ravi A."/>
            <person name="Getino M."/>
            <person name="Pursley I."/>
            <person name="Horton D.L."/>
            <person name="Alikhan N.F."/>
            <person name="Baker D."/>
            <person name="Gharbi K."/>
            <person name="Hall N."/>
            <person name="Watson M."/>
            <person name="Adriaenssens E.M."/>
            <person name="Foster-Nyarko E."/>
            <person name="Jarju S."/>
            <person name="Secka A."/>
            <person name="Antonio M."/>
            <person name="Oren A."/>
            <person name="Chaudhuri R.R."/>
            <person name="La Ragione R."/>
            <person name="Hildebrand F."/>
            <person name="Pallen M.J."/>
        </authorList>
    </citation>
    <scope>NUCLEOTIDE SEQUENCE</scope>
    <source>
        <strain evidence="2">4100</strain>
    </source>
</reference>
<evidence type="ECO:0000259" key="1">
    <source>
        <dbReference type="Pfam" id="PF19762"/>
    </source>
</evidence>
<dbReference type="InterPro" id="IPR046216">
    <property type="entry name" value="DUF6249"/>
</dbReference>
<dbReference type="Pfam" id="PF19762">
    <property type="entry name" value="DUF6249"/>
    <property type="match status" value="1"/>
</dbReference>
<dbReference type="AlphaFoldDB" id="A0A4Q0UAF4"/>
<evidence type="ECO:0000313" key="2">
    <source>
        <dbReference type="EMBL" id="HJE39106.1"/>
    </source>
</evidence>
<sequence>MKHTVFSLFLALFAFCALPSLSLAANPAAANDSADIALEKALADLRNGSDTANTQDETKVEEVTFDNGSGVSISSKDISNDVLDGLRDFDTDDSEAAVAVLAILGIFFMPFIMVIGVVWVICAYRANERRQRYTLVSKAIDNNYPLPPTVFERNMKSPIRSSAYLLAVGLAVIIFFICVGEWTIGLAIGCIPILIGAAKFTAYNLENKDRQ</sequence>
<feature type="domain" description="DUF6249" evidence="1">
    <location>
        <begin position="101"/>
        <end position="206"/>
    </location>
</feature>
<organism evidence="2 3">
    <name type="scientific">Candidatus Amulumruptor caecigallinarius</name>
    <dbReference type="NCBI Taxonomy" id="2109911"/>
    <lineage>
        <taxon>Bacteria</taxon>
        <taxon>Pseudomonadati</taxon>
        <taxon>Bacteroidota</taxon>
        <taxon>Bacteroidia</taxon>
        <taxon>Bacteroidales</taxon>
        <taxon>Muribaculaceae</taxon>
        <taxon>Candidatus Amulumruptor</taxon>
    </lineage>
</organism>
<gene>
    <name evidence="2" type="ORF">K8V47_05045</name>
</gene>
<proteinExistence type="predicted"/>
<evidence type="ECO:0000313" key="3">
    <source>
        <dbReference type="Proteomes" id="UP000711407"/>
    </source>
</evidence>
<dbReference type="Proteomes" id="UP000711407">
    <property type="component" value="Unassembled WGS sequence"/>
</dbReference>